<feature type="compositionally biased region" description="Polar residues" evidence="2">
    <location>
        <begin position="368"/>
        <end position="378"/>
    </location>
</feature>
<dbReference type="Pfam" id="PF04089">
    <property type="entry name" value="BRICHOS"/>
    <property type="match status" value="1"/>
</dbReference>
<dbReference type="PANTHER" id="PTHR10800:SF4">
    <property type="entry name" value="PULMONARY SURFACTANT-ASSOCIATED PROTEIN C"/>
    <property type="match status" value="1"/>
</dbReference>
<evidence type="ECO:0000259" key="4">
    <source>
        <dbReference type="PROSITE" id="PS50869"/>
    </source>
</evidence>
<organism evidence="5 6">
    <name type="scientific">Branchiostoma lanceolatum</name>
    <name type="common">Common lancelet</name>
    <name type="synonym">Amphioxus lanceolatum</name>
    <dbReference type="NCBI Taxonomy" id="7740"/>
    <lineage>
        <taxon>Eukaryota</taxon>
        <taxon>Metazoa</taxon>
        <taxon>Chordata</taxon>
        <taxon>Cephalochordata</taxon>
        <taxon>Leptocardii</taxon>
        <taxon>Amphioxiformes</taxon>
        <taxon>Branchiostomatidae</taxon>
        <taxon>Branchiostoma</taxon>
    </lineage>
</organism>
<dbReference type="OrthoDB" id="10058565at2759"/>
<dbReference type="GO" id="GO:0005576">
    <property type="term" value="C:extracellular region"/>
    <property type="evidence" value="ECO:0007669"/>
    <property type="project" value="InterPro"/>
</dbReference>
<feature type="compositionally biased region" description="Polar residues" evidence="2">
    <location>
        <begin position="233"/>
        <end position="242"/>
    </location>
</feature>
<accession>A0A8J9ZHE6</accession>
<protein>
    <submittedName>
        <fullName evidence="5">CNMD protein</fullName>
    </submittedName>
</protein>
<evidence type="ECO:0000313" key="6">
    <source>
        <dbReference type="Proteomes" id="UP000838412"/>
    </source>
</evidence>
<keyword evidence="3" id="KW-1133">Transmembrane helix</keyword>
<reference evidence="5" key="1">
    <citation type="submission" date="2022-01" db="EMBL/GenBank/DDBJ databases">
        <authorList>
            <person name="Braso-Vives M."/>
        </authorList>
    </citation>
    <scope>NUCLEOTIDE SEQUENCE</scope>
</reference>
<evidence type="ECO:0000256" key="1">
    <source>
        <dbReference type="ARBA" id="ARBA00023157"/>
    </source>
</evidence>
<dbReference type="Proteomes" id="UP000838412">
    <property type="component" value="Chromosome 2"/>
</dbReference>
<feature type="region of interest" description="Disordered" evidence="2">
    <location>
        <begin position="224"/>
        <end position="439"/>
    </location>
</feature>
<feature type="transmembrane region" description="Helical" evidence="3">
    <location>
        <begin position="39"/>
        <end position="61"/>
    </location>
</feature>
<name>A0A8J9ZHE6_BRALA</name>
<keyword evidence="3" id="KW-0472">Membrane</keyword>
<proteinExistence type="predicted"/>
<dbReference type="GO" id="GO:0007585">
    <property type="term" value="P:respiratory gaseous exchange by respiratory system"/>
    <property type="evidence" value="ECO:0007669"/>
    <property type="project" value="InterPro"/>
</dbReference>
<dbReference type="Gene3D" id="3.30.390.150">
    <property type="match status" value="1"/>
</dbReference>
<evidence type="ECO:0000256" key="3">
    <source>
        <dbReference type="SAM" id="Phobius"/>
    </source>
</evidence>
<dbReference type="PROSITE" id="PS50869">
    <property type="entry name" value="BRICHOS"/>
    <property type="match status" value="1"/>
</dbReference>
<feature type="compositionally biased region" description="Basic and acidic residues" evidence="2">
    <location>
        <begin position="379"/>
        <end position="439"/>
    </location>
</feature>
<feature type="compositionally biased region" description="Basic and acidic residues" evidence="2">
    <location>
        <begin position="296"/>
        <end position="312"/>
    </location>
</feature>
<dbReference type="EMBL" id="OV696687">
    <property type="protein sequence ID" value="CAH1253098.1"/>
    <property type="molecule type" value="Genomic_DNA"/>
</dbReference>
<feature type="compositionally biased region" description="Basic and acidic residues" evidence="2">
    <location>
        <begin position="320"/>
        <end position="346"/>
    </location>
</feature>
<sequence>MSYTEDKKPLPIPLHTGPPADPETDFKNLAGYQKKLKKWLTVGAVFLVLLVTGATLLGVFLSGNSNRILTAEKKLKYDGKVLEEKVEVDVNLKTETFYTKSEDGETAIMYDTKNDLAAYKFSGLHICFILEDSTYSEDDVDKMANEVQKDDEGKVEEAESGGEVNITLDESRGKVDKSILNEKMLDFCKAHEIYWAIARQGGLPATETGAANSRQKRGLLCLKQRARQRARQTDSQTDSGARQTAEPDRRRVTQTETQAARQRGSQSSQTDRESVRQSESQTDGKPARQRARQKVRKTETQTERENRQRVRQTESQAEGEPDRRRADRQRARQIESQTGRKPDRQRARQRPGQRKSQTESQPDRESTRQGVNQTLTQTDRQRVRQTDSQTDRKQDEYGARETKSRTDRESDRLRVRQTDIRTDREPERYPGPTDREPKK</sequence>
<gene>
    <name evidence="5" type="primary">CNMD</name>
    <name evidence="5" type="ORF">BLAG_LOCUS12988</name>
</gene>
<dbReference type="AlphaFoldDB" id="A0A8J9ZHE6"/>
<keyword evidence="3" id="KW-0812">Transmembrane</keyword>
<dbReference type="InterPro" id="IPR001729">
    <property type="entry name" value="SP-C"/>
</dbReference>
<evidence type="ECO:0000256" key="2">
    <source>
        <dbReference type="SAM" id="MobiDB-lite"/>
    </source>
</evidence>
<dbReference type="InterPro" id="IPR007084">
    <property type="entry name" value="BRICHOS_dom"/>
</dbReference>
<dbReference type="PANTHER" id="PTHR10800">
    <property type="entry name" value="PULMONARY SURFACTANT-ASSOCIATED PROTEIN C"/>
    <property type="match status" value="1"/>
</dbReference>
<evidence type="ECO:0000313" key="5">
    <source>
        <dbReference type="EMBL" id="CAH1253098.1"/>
    </source>
</evidence>
<feature type="region of interest" description="Disordered" evidence="2">
    <location>
        <begin position="1"/>
        <end position="21"/>
    </location>
</feature>
<feature type="compositionally biased region" description="Low complexity" evidence="2">
    <location>
        <begin position="258"/>
        <end position="269"/>
    </location>
</feature>
<keyword evidence="1" id="KW-1015">Disulfide bond</keyword>
<feature type="domain" description="BRICHOS" evidence="4">
    <location>
        <begin position="100"/>
        <end position="196"/>
    </location>
</feature>
<keyword evidence="6" id="KW-1185">Reference proteome</keyword>